<name>A0A199UGE4_ANACO</name>
<proteinExistence type="predicted"/>
<dbReference type="AlphaFoldDB" id="A0A199UGE4"/>
<feature type="chain" id="PRO_5008285221" evidence="2">
    <location>
        <begin position="22"/>
        <end position="243"/>
    </location>
</feature>
<keyword evidence="1" id="KW-1133">Transmembrane helix</keyword>
<feature type="signal peptide" evidence="2">
    <location>
        <begin position="1"/>
        <end position="21"/>
    </location>
</feature>
<protein>
    <submittedName>
        <fullName evidence="3">Uncharacterized protein</fullName>
    </submittedName>
</protein>
<dbReference type="EMBL" id="LSRQ01008331">
    <property type="protein sequence ID" value="OAY63635.1"/>
    <property type="molecule type" value="Genomic_DNA"/>
</dbReference>
<comment type="caution">
    <text evidence="3">The sequence shown here is derived from an EMBL/GenBank/DDBJ whole genome shotgun (WGS) entry which is preliminary data.</text>
</comment>
<dbReference type="PANTHER" id="PTHR34558:SF17">
    <property type="entry name" value="OS07G0549100 PROTEIN"/>
    <property type="match status" value="1"/>
</dbReference>
<evidence type="ECO:0000256" key="1">
    <source>
        <dbReference type="SAM" id="Phobius"/>
    </source>
</evidence>
<feature type="non-terminal residue" evidence="3">
    <location>
        <position position="243"/>
    </location>
</feature>
<dbReference type="STRING" id="4615.A0A199UGE4"/>
<dbReference type="Proteomes" id="UP000092600">
    <property type="component" value="Unassembled WGS sequence"/>
</dbReference>
<feature type="transmembrane region" description="Helical" evidence="1">
    <location>
        <begin position="88"/>
        <end position="107"/>
    </location>
</feature>
<evidence type="ECO:0000256" key="2">
    <source>
        <dbReference type="SAM" id="SignalP"/>
    </source>
</evidence>
<keyword evidence="1" id="KW-0472">Membrane</keyword>
<accession>A0A199UGE4</accession>
<reference evidence="3 4" key="1">
    <citation type="journal article" date="2016" name="DNA Res.">
        <title>The draft genome of MD-2 pineapple using hybrid error correction of long reads.</title>
        <authorList>
            <person name="Redwan R.M."/>
            <person name="Saidin A."/>
            <person name="Kumar S.V."/>
        </authorList>
    </citation>
    <scope>NUCLEOTIDE SEQUENCE [LARGE SCALE GENOMIC DNA]</scope>
    <source>
        <strain evidence="4">cv. MD2</strain>
        <tissue evidence="3">Leaf</tissue>
    </source>
</reference>
<keyword evidence="2" id="KW-0732">Signal</keyword>
<keyword evidence="1" id="KW-0812">Transmembrane</keyword>
<organism evidence="3 4">
    <name type="scientific">Ananas comosus</name>
    <name type="common">Pineapple</name>
    <name type="synonym">Ananas ananas</name>
    <dbReference type="NCBI Taxonomy" id="4615"/>
    <lineage>
        <taxon>Eukaryota</taxon>
        <taxon>Viridiplantae</taxon>
        <taxon>Streptophyta</taxon>
        <taxon>Embryophyta</taxon>
        <taxon>Tracheophyta</taxon>
        <taxon>Spermatophyta</taxon>
        <taxon>Magnoliopsida</taxon>
        <taxon>Liliopsida</taxon>
        <taxon>Poales</taxon>
        <taxon>Bromeliaceae</taxon>
        <taxon>Bromelioideae</taxon>
        <taxon>Ananas</taxon>
    </lineage>
</organism>
<evidence type="ECO:0000313" key="3">
    <source>
        <dbReference type="EMBL" id="OAY63635.1"/>
    </source>
</evidence>
<evidence type="ECO:0000313" key="4">
    <source>
        <dbReference type="Proteomes" id="UP000092600"/>
    </source>
</evidence>
<dbReference type="PANTHER" id="PTHR34558">
    <property type="entry name" value="EXPRESSED PROTEIN"/>
    <property type="match status" value="1"/>
</dbReference>
<sequence>MARVILFCVLAADIVTTLATARSFPTVDRTTAIQIDRPMVADPPSSSSSSYAVTSSASFESRPAEGPASFHPHVKHRPFDRSLAGGKIILGGLAAAIFAAVFCYIRITRRKSGEPKANAGEPTMAYAPSSSLNPIELHMTTFAGAPEISLPHHRQHRAFDKSFAGGEVILGGLATAILAAVFCYIRVTRERSSNGLGTANKPLADFLLLRGVGELSTSAPSSFIRKHQENRSRGCIEEIIGSA</sequence>
<gene>
    <name evidence="3" type="ORF">ACMD2_12445</name>
</gene>
<feature type="transmembrane region" description="Helical" evidence="1">
    <location>
        <begin position="163"/>
        <end position="187"/>
    </location>
</feature>